<comment type="caution">
    <text evidence="1">The sequence shown here is derived from an EMBL/GenBank/DDBJ whole genome shotgun (WGS) entry which is preliminary data.</text>
</comment>
<dbReference type="RefSeq" id="WP_116615847.1">
    <property type="nucleotide sequence ID" value="NZ_CALDWB010000002.1"/>
</dbReference>
<reference evidence="1 2" key="1">
    <citation type="submission" date="2018-05" db="EMBL/GenBank/DDBJ databases">
        <title>Genomic Encyclopedia of Type Strains, Phase IV (KMG-IV): sequencing the most valuable type-strain genomes for metagenomic binning, comparative biology and taxonomic classification.</title>
        <authorList>
            <person name="Goeker M."/>
        </authorList>
    </citation>
    <scope>NUCLEOTIDE SEQUENCE [LARGE SCALE GENOMIC DNA]</scope>
    <source>
        <strain evidence="1 2">DSM 100333</strain>
    </source>
</reference>
<dbReference type="AlphaFoldDB" id="A0A2U0UK48"/>
<evidence type="ECO:0000313" key="2">
    <source>
        <dbReference type="Proteomes" id="UP000245870"/>
    </source>
</evidence>
<accession>A0A2U0UK48</accession>
<dbReference type="Proteomes" id="UP000245870">
    <property type="component" value="Unassembled WGS sequence"/>
</dbReference>
<sequence length="133" mass="14731">MANINKLEIVKANADKNIVTIKKGFLGMGGKVIDNKSGQPMTVTVEEFDSTEGELLSRVINMDTEGMVQALADRKPRPAGLGNFRLETLLTEDGNLLLMQMFKFVDFKHRPFSDLKVIKGEHAKEIAQLLGGR</sequence>
<organism evidence="1 2">
    <name type="scientific">Hallella colorans</name>
    <dbReference type="NCBI Taxonomy" id="1703337"/>
    <lineage>
        <taxon>Bacteria</taxon>
        <taxon>Pseudomonadati</taxon>
        <taxon>Bacteroidota</taxon>
        <taxon>Bacteroidia</taxon>
        <taxon>Bacteroidales</taxon>
        <taxon>Prevotellaceae</taxon>
        <taxon>Hallella</taxon>
    </lineage>
</organism>
<dbReference type="OrthoDB" id="1069970at2"/>
<protein>
    <submittedName>
        <fullName evidence="1">Uncharacterized protein</fullName>
    </submittedName>
</protein>
<proteinExistence type="predicted"/>
<dbReference type="EMBL" id="QENY01000003">
    <property type="protein sequence ID" value="PVX57991.1"/>
    <property type="molecule type" value="Genomic_DNA"/>
</dbReference>
<evidence type="ECO:0000313" key="1">
    <source>
        <dbReference type="EMBL" id="PVX57991.1"/>
    </source>
</evidence>
<keyword evidence="2" id="KW-1185">Reference proteome</keyword>
<name>A0A2U0UK48_9BACT</name>
<gene>
    <name evidence="1" type="ORF">C7379_103114</name>
</gene>